<organism evidence="1 2">
    <name type="scientific">Prorocentrum cordatum</name>
    <dbReference type="NCBI Taxonomy" id="2364126"/>
    <lineage>
        <taxon>Eukaryota</taxon>
        <taxon>Sar</taxon>
        <taxon>Alveolata</taxon>
        <taxon>Dinophyceae</taxon>
        <taxon>Prorocentrales</taxon>
        <taxon>Prorocentraceae</taxon>
        <taxon>Prorocentrum</taxon>
    </lineage>
</organism>
<dbReference type="EMBL" id="CAUYUJ010007991">
    <property type="protein sequence ID" value="CAK0822544.1"/>
    <property type="molecule type" value="Genomic_DNA"/>
</dbReference>
<dbReference type="Proteomes" id="UP001189429">
    <property type="component" value="Unassembled WGS sequence"/>
</dbReference>
<accession>A0ABN9RVP4</accession>
<evidence type="ECO:0000313" key="2">
    <source>
        <dbReference type="Proteomes" id="UP001189429"/>
    </source>
</evidence>
<gene>
    <name evidence="1" type="ORF">PCOR1329_LOCUS23539</name>
</gene>
<evidence type="ECO:0000313" key="1">
    <source>
        <dbReference type="EMBL" id="CAK0822544.1"/>
    </source>
</evidence>
<keyword evidence="2" id="KW-1185">Reference proteome</keyword>
<proteinExistence type="predicted"/>
<protein>
    <submittedName>
        <fullName evidence="1">Uncharacterized protein</fullName>
    </submittedName>
</protein>
<reference evidence="1" key="1">
    <citation type="submission" date="2023-10" db="EMBL/GenBank/DDBJ databases">
        <authorList>
            <person name="Chen Y."/>
            <person name="Shah S."/>
            <person name="Dougan E. K."/>
            <person name="Thang M."/>
            <person name="Chan C."/>
        </authorList>
    </citation>
    <scope>NUCLEOTIDE SEQUENCE [LARGE SCALE GENOMIC DNA]</scope>
</reference>
<sequence length="340" mass="37927">MKMVDGEWNMTAGTMADLPGRCQTVPRADLTAFAIAIEDDDGAELVNPIFAVGNGFADALATVAAEPGMRFAPMCDSVHDKRWPIADADPWCAERPPTAKPKVKTNNATVMAEKSKHDTVKLKNKWFCTACWQYVTADALQELVDTQCETTFVIANEIVDVKGDRVMGNGKLHTAHTVSEWTKYGLLLCAECVAHGTTIGKGLREKCEEVITKNGQDALNRIRDGRYLGYRGLPDMKSLKHGVGFIEWGKLWRQFILQMESTQCLAWTQRSLQDMESLKLGLEFLEWSKLRRKYTLQIQLAQYVTWPDGHIGEAVVGFSIAADLTLLMGRSPRIVHCDTE</sequence>
<comment type="caution">
    <text evidence="1">The sequence shown here is derived from an EMBL/GenBank/DDBJ whole genome shotgun (WGS) entry which is preliminary data.</text>
</comment>
<name>A0ABN9RVP4_9DINO</name>